<protein>
    <recommendedName>
        <fullName evidence="7">Sas10 C-terminal domain-containing protein</fullName>
    </recommendedName>
</protein>
<dbReference type="Proteomes" id="UP000631114">
    <property type="component" value="Unassembled WGS sequence"/>
</dbReference>
<evidence type="ECO:0000256" key="2">
    <source>
        <dbReference type="ARBA" id="ARBA00010979"/>
    </source>
</evidence>
<feature type="region of interest" description="Disordered" evidence="6">
    <location>
        <begin position="551"/>
        <end position="616"/>
    </location>
</feature>
<feature type="coiled-coil region" evidence="5">
    <location>
        <begin position="177"/>
        <end position="204"/>
    </location>
</feature>
<evidence type="ECO:0000256" key="4">
    <source>
        <dbReference type="ARBA" id="ARBA00023242"/>
    </source>
</evidence>
<comment type="subcellular location">
    <subcellularLocation>
        <location evidence="1">Nucleus</location>
    </subcellularLocation>
</comment>
<dbReference type="AlphaFoldDB" id="A0A835HMP6"/>
<evidence type="ECO:0000313" key="9">
    <source>
        <dbReference type="Proteomes" id="UP000631114"/>
    </source>
</evidence>
<feature type="compositionally biased region" description="Basic residues" evidence="6">
    <location>
        <begin position="559"/>
        <end position="592"/>
    </location>
</feature>
<dbReference type="OrthoDB" id="1924577at2759"/>
<reference evidence="8 9" key="1">
    <citation type="submission" date="2020-10" db="EMBL/GenBank/DDBJ databases">
        <title>The Coptis chinensis genome and diversification of protoberbering-type alkaloids.</title>
        <authorList>
            <person name="Wang B."/>
            <person name="Shu S."/>
            <person name="Song C."/>
            <person name="Liu Y."/>
        </authorList>
    </citation>
    <scope>NUCLEOTIDE SEQUENCE [LARGE SCALE GENOMIC DNA]</scope>
    <source>
        <strain evidence="8">HL-2020</strain>
        <tissue evidence="8">Leaf</tissue>
    </source>
</reference>
<dbReference type="GO" id="GO:0000462">
    <property type="term" value="P:maturation of SSU-rRNA from tricistronic rRNA transcript (SSU-rRNA, 5.8S rRNA, LSU-rRNA)"/>
    <property type="evidence" value="ECO:0007669"/>
    <property type="project" value="TreeGrafter"/>
</dbReference>
<gene>
    <name evidence="8" type="ORF">IFM89_013454</name>
</gene>
<dbReference type="GO" id="GO:0032040">
    <property type="term" value="C:small-subunit processome"/>
    <property type="evidence" value="ECO:0007669"/>
    <property type="project" value="TreeGrafter"/>
</dbReference>
<evidence type="ECO:0000256" key="3">
    <source>
        <dbReference type="ARBA" id="ARBA00022553"/>
    </source>
</evidence>
<evidence type="ECO:0000256" key="6">
    <source>
        <dbReference type="SAM" id="MobiDB-lite"/>
    </source>
</evidence>
<organism evidence="8 9">
    <name type="scientific">Coptis chinensis</name>
    <dbReference type="NCBI Taxonomy" id="261450"/>
    <lineage>
        <taxon>Eukaryota</taxon>
        <taxon>Viridiplantae</taxon>
        <taxon>Streptophyta</taxon>
        <taxon>Embryophyta</taxon>
        <taxon>Tracheophyta</taxon>
        <taxon>Spermatophyta</taxon>
        <taxon>Magnoliopsida</taxon>
        <taxon>Ranunculales</taxon>
        <taxon>Ranunculaceae</taxon>
        <taxon>Coptidoideae</taxon>
        <taxon>Coptis</taxon>
    </lineage>
</organism>
<dbReference type="Pfam" id="PF04000">
    <property type="entry name" value="Sas10_Utp3"/>
    <property type="match status" value="1"/>
</dbReference>
<feature type="compositionally biased region" description="Basic and acidic residues" evidence="6">
    <location>
        <begin position="93"/>
        <end position="103"/>
    </location>
</feature>
<keyword evidence="3" id="KW-0597">Phosphoprotein</keyword>
<evidence type="ECO:0000256" key="5">
    <source>
        <dbReference type="SAM" id="Coils"/>
    </source>
</evidence>
<dbReference type="Pfam" id="PF09368">
    <property type="entry name" value="Sas10"/>
    <property type="match status" value="1"/>
</dbReference>
<feature type="compositionally biased region" description="Acidic residues" evidence="6">
    <location>
        <begin position="110"/>
        <end position="126"/>
    </location>
</feature>
<dbReference type="InterPro" id="IPR007146">
    <property type="entry name" value="Sas10/Utp3/C1D"/>
</dbReference>
<feature type="region of interest" description="Disordered" evidence="6">
    <location>
        <begin position="493"/>
        <end position="513"/>
    </location>
</feature>
<feature type="compositionally biased region" description="Acidic residues" evidence="6">
    <location>
        <begin position="496"/>
        <end position="510"/>
    </location>
</feature>
<dbReference type="InterPro" id="IPR018972">
    <property type="entry name" value="Sas10_C_dom"/>
</dbReference>
<comment type="caution">
    <text evidence="8">The sequence shown here is derived from an EMBL/GenBank/DDBJ whole genome shotgun (WGS) entry which is preliminary data.</text>
</comment>
<name>A0A835HMP6_9MAGN</name>
<feature type="region of interest" description="Disordered" evidence="6">
    <location>
        <begin position="60"/>
        <end position="145"/>
    </location>
</feature>
<feature type="compositionally biased region" description="Acidic residues" evidence="6">
    <location>
        <begin position="63"/>
        <end position="75"/>
    </location>
</feature>
<comment type="similarity">
    <text evidence="2">Belongs to the SAS10 family.</text>
</comment>
<dbReference type="PANTHER" id="PTHR13237:SF8">
    <property type="entry name" value="SOMETHING ABOUT SILENCING PROTEIN 10"/>
    <property type="match status" value="1"/>
</dbReference>
<evidence type="ECO:0000256" key="1">
    <source>
        <dbReference type="ARBA" id="ARBA00004123"/>
    </source>
</evidence>
<sequence length="616" mass="69379">MGRSSQKIRDDGDDMDDENEIDAFYKQRDIIPLDGLNEDEYRDTGLAAKIAKQQRIMQRYVCEDEADDDDDEEEEEKKINSSDEELPAEEEAEVLRVQKEKAKSYSLEDFGQDDSDQEESDSDEEKAQEGILPKTRSRLKRLKEKGAEDDTGIAYEVKKDLNALSREEQMDVVYSSAPELVGLLSELKDALDQLENKVNPLISKVFPFASNIIFCKEEIFDDGDPSLKAGKKCVIEVKKGNDSTKGGMRYLETKQQLLLAYCQTISFYLLLKSEGHSVRDHPVIARLVEIKNLLDKMKQLDDKLPSELEEIINEDHGTESGAKLIEEIVALTSEPVSLSDSHLSLPVKGSKESMPCEKVEMVNGGISEGKENKHEKCKRQVGSQSMEMLKVRASLEEKLKQKGIFSSVTNKLDRNQKLHSRRLETLDDFGDEVMDKESGNANLSSGCSSSMHSTKLLKVVVSGDDDLPKRDDIGERRRKHELRVLANAGVKSKDEIGDEDDGEEASENELYEQVKKQKISKLSAKAELYSRTPMGPSSAEQEIVDGKCQITRQIEKNRGLTRSRKKQNPRTKYKEKHQKKVNRRKGQVRGIKKPTGPYGGEATGINAGISRSIRLK</sequence>
<proteinExistence type="inferred from homology"/>
<keyword evidence="4" id="KW-0539">Nucleus</keyword>
<keyword evidence="9" id="KW-1185">Reference proteome</keyword>
<dbReference type="EMBL" id="JADFTS010000006">
    <property type="protein sequence ID" value="KAF9600858.1"/>
    <property type="molecule type" value="Genomic_DNA"/>
</dbReference>
<dbReference type="PANTHER" id="PTHR13237">
    <property type="entry name" value="SOMETHING ABOUT SILENCING PROTEIN 10-RELATED"/>
    <property type="match status" value="1"/>
</dbReference>
<accession>A0A835HMP6</accession>
<evidence type="ECO:0000259" key="7">
    <source>
        <dbReference type="Pfam" id="PF09368"/>
    </source>
</evidence>
<feature type="compositionally biased region" description="Acidic residues" evidence="6">
    <location>
        <begin position="82"/>
        <end position="92"/>
    </location>
</feature>
<keyword evidence="5" id="KW-0175">Coiled coil</keyword>
<feature type="domain" description="Sas10 C-terminal" evidence="7">
    <location>
        <begin position="545"/>
        <end position="615"/>
    </location>
</feature>
<evidence type="ECO:0000313" key="8">
    <source>
        <dbReference type="EMBL" id="KAF9600858.1"/>
    </source>
</evidence>